<dbReference type="InterPro" id="IPR006175">
    <property type="entry name" value="YjgF/YER057c/UK114"/>
</dbReference>
<dbReference type="EMBL" id="MU002091">
    <property type="protein sequence ID" value="KAF2790151.1"/>
    <property type="molecule type" value="Genomic_DNA"/>
</dbReference>
<feature type="non-terminal residue" evidence="1">
    <location>
        <position position="119"/>
    </location>
</feature>
<dbReference type="Gene3D" id="3.30.1330.40">
    <property type="entry name" value="RutC-like"/>
    <property type="match status" value="1"/>
</dbReference>
<reference evidence="1" key="1">
    <citation type="journal article" date="2020" name="Stud. Mycol.">
        <title>101 Dothideomycetes genomes: a test case for predicting lifestyles and emergence of pathogens.</title>
        <authorList>
            <person name="Haridas S."/>
            <person name="Albert R."/>
            <person name="Binder M."/>
            <person name="Bloem J."/>
            <person name="Labutti K."/>
            <person name="Salamov A."/>
            <person name="Andreopoulos B."/>
            <person name="Baker S."/>
            <person name="Barry K."/>
            <person name="Bills G."/>
            <person name="Bluhm B."/>
            <person name="Cannon C."/>
            <person name="Castanera R."/>
            <person name="Culley D."/>
            <person name="Daum C."/>
            <person name="Ezra D."/>
            <person name="Gonzalez J."/>
            <person name="Henrissat B."/>
            <person name="Kuo A."/>
            <person name="Liang C."/>
            <person name="Lipzen A."/>
            <person name="Lutzoni F."/>
            <person name="Magnuson J."/>
            <person name="Mondo S."/>
            <person name="Nolan M."/>
            <person name="Ohm R."/>
            <person name="Pangilinan J."/>
            <person name="Park H.-J."/>
            <person name="Ramirez L."/>
            <person name="Alfaro M."/>
            <person name="Sun H."/>
            <person name="Tritt A."/>
            <person name="Yoshinaga Y."/>
            <person name="Zwiers L.-H."/>
            <person name="Turgeon B."/>
            <person name="Goodwin S."/>
            <person name="Spatafora J."/>
            <person name="Crous P."/>
            <person name="Grigoriev I."/>
        </authorList>
    </citation>
    <scope>NUCLEOTIDE SEQUENCE</scope>
    <source>
        <strain evidence="1">CBS 109.77</strain>
    </source>
</reference>
<sequence>YSHISRIPISPNSTLVSFAGQIGRDSSNLNIPTTLAEQCTIAFANVDKCLEAVGAKKEDIIQVRQYIVNLLRDGQGQDPERAKRYAEWMGGLRPPSTVLGISALAHKDLLYEIEIICVV</sequence>
<dbReference type="SUPFAM" id="SSF55298">
    <property type="entry name" value="YjgF-like"/>
    <property type="match status" value="1"/>
</dbReference>
<dbReference type="InterPro" id="IPR035959">
    <property type="entry name" value="RutC-like_sf"/>
</dbReference>
<proteinExistence type="predicted"/>
<feature type="non-terminal residue" evidence="1">
    <location>
        <position position="1"/>
    </location>
</feature>
<gene>
    <name evidence="1" type="ORF">K505DRAFT_198989</name>
</gene>
<dbReference type="Proteomes" id="UP000799757">
    <property type="component" value="Unassembled WGS sequence"/>
</dbReference>
<dbReference type="OrthoDB" id="309640at2759"/>
<dbReference type="PANTHER" id="PTHR43857:SF1">
    <property type="entry name" value="YJGH FAMILY PROTEIN"/>
    <property type="match status" value="1"/>
</dbReference>
<evidence type="ECO:0000313" key="2">
    <source>
        <dbReference type="Proteomes" id="UP000799757"/>
    </source>
</evidence>
<dbReference type="AlphaFoldDB" id="A0A6A6X1S6"/>
<evidence type="ECO:0000313" key="1">
    <source>
        <dbReference type="EMBL" id="KAF2790151.1"/>
    </source>
</evidence>
<accession>A0A6A6X1S6</accession>
<name>A0A6A6X1S6_9PLEO</name>
<dbReference type="Pfam" id="PF01042">
    <property type="entry name" value="Ribonuc_L-PSP"/>
    <property type="match status" value="1"/>
</dbReference>
<protein>
    <submittedName>
        <fullName evidence="1">YjgF-like protein</fullName>
    </submittedName>
</protein>
<keyword evidence="2" id="KW-1185">Reference proteome</keyword>
<dbReference type="PANTHER" id="PTHR43857">
    <property type="entry name" value="BLR7761 PROTEIN"/>
    <property type="match status" value="1"/>
</dbReference>
<organism evidence="1 2">
    <name type="scientific">Melanomma pulvis-pyrius CBS 109.77</name>
    <dbReference type="NCBI Taxonomy" id="1314802"/>
    <lineage>
        <taxon>Eukaryota</taxon>
        <taxon>Fungi</taxon>
        <taxon>Dikarya</taxon>
        <taxon>Ascomycota</taxon>
        <taxon>Pezizomycotina</taxon>
        <taxon>Dothideomycetes</taxon>
        <taxon>Pleosporomycetidae</taxon>
        <taxon>Pleosporales</taxon>
        <taxon>Melanommataceae</taxon>
        <taxon>Melanomma</taxon>
    </lineage>
</organism>